<comment type="caution">
    <text evidence="2">The sequence shown here is derived from an EMBL/GenBank/DDBJ whole genome shotgun (WGS) entry which is preliminary data.</text>
</comment>
<evidence type="ECO:0000313" key="2">
    <source>
        <dbReference type="EMBL" id="PPJ64305.1"/>
    </source>
</evidence>
<evidence type="ECO:0000313" key="3">
    <source>
        <dbReference type="Proteomes" id="UP000239589"/>
    </source>
</evidence>
<accession>A0A2S6CWZ2</accession>
<dbReference type="AlphaFoldDB" id="A0A2S6CWZ2"/>
<reference evidence="2 3" key="1">
    <citation type="submission" date="2018-02" db="EMBL/GenBank/DDBJ databases">
        <title>Discovery of a pederin family compound in a non-symbiotic bloom-forming cyanobacterium.</title>
        <authorList>
            <person name="Kust A."/>
            <person name="Mares J."/>
            <person name="Jokela J."/>
            <person name="Urajova P."/>
            <person name="Hajek J."/>
            <person name="Saurav K."/>
            <person name="Voracova K."/>
            <person name="Fewer D.P."/>
            <person name="Haapaniemi E."/>
            <person name="Permi P."/>
            <person name="Rehakova K."/>
            <person name="Sivonen K."/>
            <person name="Hrouzek P."/>
        </authorList>
    </citation>
    <scope>NUCLEOTIDE SEQUENCE [LARGE SCALE GENOMIC DNA]</scope>
    <source>
        <strain evidence="2 3">CHARLIE-1</strain>
    </source>
</reference>
<keyword evidence="1" id="KW-0732">Signal</keyword>
<gene>
    <name evidence="2" type="ORF">CUN59_05440</name>
</gene>
<protein>
    <recommendedName>
        <fullName evidence="4">Peptidase S1</fullName>
    </recommendedName>
</protein>
<organism evidence="2 3">
    <name type="scientific">Cuspidothrix issatschenkoi CHARLIE-1</name>
    <dbReference type="NCBI Taxonomy" id="2052836"/>
    <lineage>
        <taxon>Bacteria</taxon>
        <taxon>Bacillati</taxon>
        <taxon>Cyanobacteriota</taxon>
        <taxon>Cyanophyceae</taxon>
        <taxon>Nostocales</taxon>
        <taxon>Aphanizomenonaceae</taxon>
        <taxon>Cuspidothrix</taxon>
    </lineage>
</organism>
<name>A0A2S6CWZ2_9CYAN</name>
<dbReference type="OrthoDB" id="512115at2"/>
<feature type="chain" id="PRO_5015690931" description="Peptidase S1" evidence="1">
    <location>
        <begin position="30"/>
        <end position="162"/>
    </location>
</feature>
<evidence type="ECO:0008006" key="4">
    <source>
        <dbReference type="Google" id="ProtNLM"/>
    </source>
</evidence>
<dbReference type="RefSeq" id="WP_104386877.1">
    <property type="nucleotide sequence ID" value="NZ_PGEM01000031.1"/>
</dbReference>
<dbReference type="Proteomes" id="UP000239589">
    <property type="component" value="Unassembled WGS sequence"/>
</dbReference>
<evidence type="ECO:0000256" key="1">
    <source>
        <dbReference type="SAM" id="SignalP"/>
    </source>
</evidence>
<proteinExistence type="predicted"/>
<dbReference type="EMBL" id="PGEM01000031">
    <property type="protein sequence ID" value="PPJ64305.1"/>
    <property type="molecule type" value="Genomic_DNA"/>
</dbReference>
<sequence>MQYHHFRLQSQLAWLLTLMIPMINTSASAETANFGTLALSPGFTTVQGTVSGYTGGSYSLSAISNRDWQKKACIGFANPNPDHILVLEKDFDQLTILVNSDGSDTTLLIKDPNNEIVRCGDDTGRSKDASITDKKWKKGTYQIWVGIFEPDVKRNYTLTVQQ</sequence>
<feature type="signal peptide" evidence="1">
    <location>
        <begin position="1"/>
        <end position="29"/>
    </location>
</feature>
<dbReference type="Gene3D" id="2.60.120.380">
    <property type="match status" value="1"/>
</dbReference>
<keyword evidence="3" id="KW-1185">Reference proteome</keyword>